<dbReference type="AlphaFoldDB" id="I3CHE4"/>
<dbReference type="HOGENOM" id="CLU_121420_0_0_6"/>
<organism evidence="1 2">
    <name type="scientific">Beggiatoa alba B18LD</name>
    <dbReference type="NCBI Taxonomy" id="395493"/>
    <lineage>
        <taxon>Bacteria</taxon>
        <taxon>Pseudomonadati</taxon>
        <taxon>Pseudomonadota</taxon>
        <taxon>Gammaproteobacteria</taxon>
        <taxon>Thiotrichales</taxon>
        <taxon>Thiotrichaceae</taxon>
        <taxon>Beggiatoa</taxon>
    </lineage>
</organism>
<dbReference type="OrthoDB" id="5624520at2"/>
<proteinExistence type="predicted"/>
<evidence type="ECO:0000313" key="1">
    <source>
        <dbReference type="EMBL" id="EIJ43037.1"/>
    </source>
</evidence>
<dbReference type="RefSeq" id="WP_002689912.1">
    <property type="nucleotide sequence ID" value="NZ_JH600070.1"/>
</dbReference>
<name>I3CHE4_9GAMM</name>
<dbReference type="Proteomes" id="UP000005744">
    <property type="component" value="Unassembled WGS sequence"/>
</dbReference>
<dbReference type="STRING" id="395493.BegalDRAFT_2173"/>
<dbReference type="EMBL" id="JH600070">
    <property type="protein sequence ID" value="EIJ43037.1"/>
    <property type="molecule type" value="Genomic_DNA"/>
</dbReference>
<dbReference type="eggNOG" id="ENOG5033SNP">
    <property type="taxonomic scope" value="Bacteria"/>
</dbReference>
<sequence length="180" mass="19770">MQYLSSLASQGTEAFIPVKSLMIKMRWTSAADLDLAAAYQTKTGKQGLVHYADLGSLEHFPFIKLSGDQGRGDRSGNNEETLWINALNDMAYVWIFCWDYGMVQSGSRGRFQDCDISLHVIDDNEATIQVKVDTSETGNVCCIATLDNSQVVGTKLINVSKVGTLRGLSKLEQLLGVLKT</sequence>
<reference evidence="1 2" key="1">
    <citation type="submission" date="2011-11" db="EMBL/GenBank/DDBJ databases">
        <title>Improved High-Quality Draft sequence of Beggiatoa alba B18lD.</title>
        <authorList>
            <consortium name="US DOE Joint Genome Institute"/>
            <person name="Lucas S."/>
            <person name="Han J."/>
            <person name="Lapidus A."/>
            <person name="Cheng J.-F."/>
            <person name="Goodwin L."/>
            <person name="Pitluck S."/>
            <person name="Peters L."/>
            <person name="Mikhailova N."/>
            <person name="Held B."/>
            <person name="Detter J.C."/>
            <person name="Han C."/>
            <person name="Tapia R."/>
            <person name="Land M."/>
            <person name="Hauser L."/>
            <person name="Kyrpides N."/>
            <person name="Ivanova N."/>
            <person name="Pagani I."/>
            <person name="Samuel K."/>
            <person name="Teske A."/>
            <person name="Mueller J."/>
            <person name="Woyke T."/>
        </authorList>
    </citation>
    <scope>NUCLEOTIDE SEQUENCE [LARGE SCALE GENOMIC DNA]</scope>
    <source>
        <strain evidence="1 2">B18LD</strain>
    </source>
</reference>
<accession>I3CHE4</accession>
<keyword evidence="2" id="KW-1185">Reference proteome</keyword>
<evidence type="ECO:0000313" key="2">
    <source>
        <dbReference type="Proteomes" id="UP000005744"/>
    </source>
</evidence>
<protein>
    <submittedName>
        <fullName evidence="1">Uncharacterized protein</fullName>
    </submittedName>
</protein>
<gene>
    <name evidence="1" type="ORF">BegalDRAFT_2173</name>
</gene>